<sequence>MCSMMKPRSFSALYRKPWPKSSVLAPRLDTSIPIEEEKTPNYDSERFYPVHLGQVLNDRYQIATKLGYGANSTVWLARELNRWRWSEEKYVAVKVNASSHASRRVAPENEVDIMEHISHVNPQHKGWHFVRKLSDSFSLNGTSGSHVCLVLEALREPLWLYRRRYTGNVIPPEILKILVQMILHALDYLHTECQIIHTDLKPDNIMVKMEDASIFDRDAKDEFDNPLPQKHIDERTIYLSRNNYGPLAKPTGIIQIVDFDLSVRTTPGQIHTGAIQGEIYRAPEVILNAGYTYSADIWSLGVMLWDLLQGKALFNPTTSNDPDEYDDQTHLGQITALIGPPPQNLLSKGQRTPMFYESNGDLKDPSRIPTDFTLEKSITCMSGEEKTRFLHFVKRMLTWCPEERSTAKELLDDRWLYEDFPQD</sequence>
<proteinExistence type="inferred from homology"/>
<dbReference type="InterPro" id="IPR000719">
    <property type="entry name" value="Prot_kinase_dom"/>
</dbReference>
<dbReference type="PANTHER" id="PTHR47634:SF9">
    <property type="entry name" value="PROTEIN KINASE DOMAIN-CONTAINING PROTEIN-RELATED"/>
    <property type="match status" value="1"/>
</dbReference>
<dbReference type="InterPro" id="IPR017441">
    <property type="entry name" value="Protein_kinase_ATP_BS"/>
</dbReference>
<dbReference type="STRING" id="1325734.A0A428QTT8"/>
<dbReference type="Pfam" id="PF00069">
    <property type="entry name" value="Pkinase"/>
    <property type="match status" value="1"/>
</dbReference>
<evidence type="ECO:0000256" key="3">
    <source>
        <dbReference type="ARBA" id="ARBA00022679"/>
    </source>
</evidence>
<gene>
    <name evidence="12" type="ORF">CEP54_002726</name>
</gene>
<dbReference type="InterPro" id="IPR008271">
    <property type="entry name" value="Ser/Thr_kinase_AS"/>
</dbReference>
<evidence type="ECO:0000256" key="10">
    <source>
        <dbReference type="RuleBase" id="RU000304"/>
    </source>
</evidence>
<keyword evidence="3" id="KW-0808">Transferase</keyword>
<keyword evidence="2 10" id="KW-0723">Serine/threonine-protein kinase</keyword>
<dbReference type="PANTHER" id="PTHR47634">
    <property type="entry name" value="PROTEIN KINASE DOMAIN-CONTAINING PROTEIN-RELATED"/>
    <property type="match status" value="1"/>
</dbReference>
<evidence type="ECO:0000259" key="11">
    <source>
        <dbReference type="PROSITE" id="PS50011"/>
    </source>
</evidence>
<dbReference type="Proteomes" id="UP000288168">
    <property type="component" value="Unassembled WGS sequence"/>
</dbReference>
<organism evidence="12 13">
    <name type="scientific">Fusarium duplospermum</name>
    <dbReference type="NCBI Taxonomy" id="1325734"/>
    <lineage>
        <taxon>Eukaryota</taxon>
        <taxon>Fungi</taxon>
        <taxon>Dikarya</taxon>
        <taxon>Ascomycota</taxon>
        <taxon>Pezizomycotina</taxon>
        <taxon>Sordariomycetes</taxon>
        <taxon>Hypocreomycetidae</taxon>
        <taxon>Hypocreales</taxon>
        <taxon>Nectriaceae</taxon>
        <taxon>Fusarium</taxon>
        <taxon>Fusarium solani species complex</taxon>
    </lineage>
</organism>
<feature type="binding site" evidence="9">
    <location>
        <position position="94"/>
    </location>
    <ligand>
        <name>ATP</name>
        <dbReference type="ChEBI" id="CHEBI:30616"/>
    </ligand>
</feature>
<keyword evidence="6 9" id="KW-0067">ATP-binding</keyword>
<keyword evidence="4 9" id="KW-0547">Nucleotide-binding</keyword>
<dbReference type="Gene3D" id="3.30.200.20">
    <property type="entry name" value="Phosphorylase Kinase, domain 1"/>
    <property type="match status" value="1"/>
</dbReference>
<comment type="catalytic activity">
    <reaction evidence="8">
        <text>L-seryl-[protein] + ATP = O-phospho-L-seryl-[protein] + ADP + H(+)</text>
        <dbReference type="Rhea" id="RHEA:17989"/>
        <dbReference type="Rhea" id="RHEA-COMP:9863"/>
        <dbReference type="Rhea" id="RHEA-COMP:11604"/>
        <dbReference type="ChEBI" id="CHEBI:15378"/>
        <dbReference type="ChEBI" id="CHEBI:29999"/>
        <dbReference type="ChEBI" id="CHEBI:30616"/>
        <dbReference type="ChEBI" id="CHEBI:83421"/>
        <dbReference type="ChEBI" id="CHEBI:456216"/>
        <dbReference type="EC" id="2.7.11.1"/>
    </reaction>
</comment>
<dbReference type="PROSITE" id="PS00108">
    <property type="entry name" value="PROTEIN_KINASE_ST"/>
    <property type="match status" value="1"/>
</dbReference>
<dbReference type="EC" id="2.7.11.1" evidence="1"/>
<evidence type="ECO:0000256" key="1">
    <source>
        <dbReference type="ARBA" id="ARBA00012513"/>
    </source>
</evidence>
<dbReference type="InterPro" id="IPR051334">
    <property type="entry name" value="SRPK"/>
</dbReference>
<dbReference type="EMBL" id="NKCI01000016">
    <property type="protein sequence ID" value="RSL68621.1"/>
    <property type="molecule type" value="Genomic_DNA"/>
</dbReference>
<dbReference type="AlphaFoldDB" id="A0A428QTT8"/>
<dbReference type="GO" id="GO:0004674">
    <property type="term" value="F:protein serine/threonine kinase activity"/>
    <property type="evidence" value="ECO:0007669"/>
    <property type="project" value="UniProtKB-KW"/>
</dbReference>
<dbReference type="PROSITE" id="PS50011">
    <property type="entry name" value="PROTEIN_KINASE_DOM"/>
    <property type="match status" value="1"/>
</dbReference>
<evidence type="ECO:0000256" key="9">
    <source>
        <dbReference type="PROSITE-ProRule" id="PRU10141"/>
    </source>
</evidence>
<dbReference type="GO" id="GO:0050684">
    <property type="term" value="P:regulation of mRNA processing"/>
    <property type="evidence" value="ECO:0007669"/>
    <property type="project" value="TreeGrafter"/>
</dbReference>
<dbReference type="InterPro" id="IPR011009">
    <property type="entry name" value="Kinase-like_dom_sf"/>
</dbReference>
<evidence type="ECO:0000256" key="7">
    <source>
        <dbReference type="ARBA" id="ARBA00047899"/>
    </source>
</evidence>
<dbReference type="PROSITE" id="PS00107">
    <property type="entry name" value="PROTEIN_KINASE_ATP"/>
    <property type="match status" value="1"/>
</dbReference>
<comment type="catalytic activity">
    <reaction evidence="7">
        <text>L-threonyl-[protein] + ATP = O-phospho-L-threonyl-[protein] + ADP + H(+)</text>
        <dbReference type="Rhea" id="RHEA:46608"/>
        <dbReference type="Rhea" id="RHEA-COMP:11060"/>
        <dbReference type="Rhea" id="RHEA-COMP:11605"/>
        <dbReference type="ChEBI" id="CHEBI:15378"/>
        <dbReference type="ChEBI" id="CHEBI:30013"/>
        <dbReference type="ChEBI" id="CHEBI:30616"/>
        <dbReference type="ChEBI" id="CHEBI:61977"/>
        <dbReference type="ChEBI" id="CHEBI:456216"/>
        <dbReference type="EC" id="2.7.11.1"/>
    </reaction>
</comment>
<comment type="similarity">
    <text evidence="10">Belongs to the protein kinase superfamily.</text>
</comment>
<dbReference type="GO" id="GO:0000245">
    <property type="term" value="P:spliceosomal complex assembly"/>
    <property type="evidence" value="ECO:0007669"/>
    <property type="project" value="TreeGrafter"/>
</dbReference>
<evidence type="ECO:0000313" key="12">
    <source>
        <dbReference type="EMBL" id="RSL68621.1"/>
    </source>
</evidence>
<dbReference type="OrthoDB" id="5979581at2759"/>
<keyword evidence="5" id="KW-0418">Kinase</keyword>
<comment type="caution">
    <text evidence="12">The sequence shown here is derived from an EMBL/GenBank/DDBJ whole genome shotgun (WGS) entry which is preliminary data.</text>
</comment>
<reference evidence="12 13" key="1">
    <citation type="submission" date="2017-06" db="EMBL/GenBank/DDBJ databases">
        <title>Comparative genomic analysis of Ambrosia Fusariam Clade fungi.</title>
        <authorList>
            <person name="Stajich J.E."/>
            <person name="Carrillo J."/>
            <person name="Kijimoto T."/>
            <person name="Eskalen A."/>
            <person name="O'Donnell K."/>
            <person name="Kasson M."/>
        </authorList>
    </citation>
    <scope>NUCLEOTIDE SEQUENCE [LARGE SCALE GENOMIC DNA]</scope>
    <source>
        <strain evidence="12 13">NRRL62584</strain>
    </source>
</reference>
<protein>
    <recommendedName>
        <fullName evidence="1">non-specific serine/threonine protein kinase</fullName>
        <ecNumber evidence="1">2.7.11.1</ecNumber>
    </recommendedName>
</protein>
<evidence type="ECO:0000256" key="6">
    <source>
        <dbReference type="ARBA" id="ARBA00022840"/>
    </source>
</evidence>
<dbReference type="SUPFAM" id="SSF56112">
    <property type="entry name" value="Protein kinase-like (PK-like)"/>
    <property type="match status" value="1"/>
</dbReference>
<evidence type="ECO:0000256" key="2">
    <source>
        <dbReference type="ARBA" id="ARBA00022527"/>
    </source>
</evidence>
<evidence type="ECO:0000313" key="13">
    <source>
        <dbReference type="Proteomes" id="UP000288168"/>
    </source>
</evidence>
<dbReference type="SMART" id="SM00220">
    <property type="entry name" value="S_TKc"/>
    <property type="match status" value="1"/>
</dbReference>
<evidence type="ECO:0000256" key="4">
    <source>
        <dbReference type="ARBA" id="ARBA00022741"/>
    </source>
</evidence>
<name>A0A428QTT8_9HYPO</name>
<evidence type="ECO:0000256" key="8">
    <source>
        <dbReference type="ARBA" id="ARBA00048679"/>
    </source>
</evidence>
<evidence type="ECO:0000256" key="5">
    <source>
        <dbReference type="ARBA" id="ARBA00022777"/>
    </source>
</evidence>
<dbReference type="Gene3D" id="1.10.510.10">
    <property type="entry name" value="Transferase(Phosphotransferase) domain 1"/>
    <property type="match status" value="1"/>
</dbReference>
<keyword evidence="13" id="KW-1185">Reference proteome</keyword>
<accession>A0A428QTT8</accession>
<feature type="domain" description="Protein kinase" evidence="11">
    <location>
        <begin position="60"/>
        <end position="416"/>
    </location>
</feature>
<dbReference type="GO" id="GO:0005524">
    <property type="term" value="F:ATP binding"/>
    <property type="evidence" value="ECO:0007669"/>
    <property type="project" value="UniProtKB-UniRule"/>
</dbReference>